<accession>A0AAE3M3T1</accession>
<keyword evidence="1" id="KW-1133">Transmembrane helix</keyword>
<proteinExistence type="predicted"/>
<dbReference type="PANTHER" id="PTHR33371">
    <property type="entry name" value="INTERMEMBRANE PHOSPHOLIPID TRANSPORT SYSTEM BINDING PROTEIN MLAD-RELATED"/>
    <property type="match status" value="1"/>
</dbReference>
<evidence type="ECO:0000256" key="1">
    <source>
        <dbReference type="SAM" id="Phobius"/>
    </source>
</evidence>
<protein>
    <submittedName>
        <fullName evidence="3">MlaD family protein</fullName>
    </submittedName>
</protein>
<feature type="domain" description="Mce/MlaD" evidence="2">
    <location>
        <begin position="41"/>
        <end position="117"/>
    </location>
</feature>
<dbReference type="AlphaFoldDB" id="A0AAE3M3T1"/>
<dbReference type="PANTHER" id="PTHR33371:SF4">
    <property type="entry name" value="INTERMEMBRANE PHOSPHOLIPID TRANSPORT SYSTEM BINDING PROTEIN MLAD"/>
    <property type="match status" value="1"/>
</dbReference>
<evidence type="ECO:0000313" key="4">
    <source>
        <dbReference type="Proteomes" id="UP001209229"/>
    </source>
</evidence>
<dbReference type="InterPro" id="IPR052336">
    <property type="entry name" value="MlaD_Phospholipid_Transporter"/>
</dbReference>
<organism evidence="3 4">
    <name type="scientific">Plebeiibacterium sediminum</name>
    <dbReference type="NCBI Taxonomy" id="2992112"/>
    <lineage>
        <taxon>Bacteria</taxon>
        <taxon>Pseudomonadati</taxon>
        <taxon>Bacteroidota</taxon>
        <taxon>Bacteroidia</taxon>
        <taxon>Marinilabiliales</taxon>
        <taxon>Marinilabiliaceae</taxon>
        <taxon>Plebeiibacterium</taxon>
    </lineage>
</organism>
<keyword evidence="1" id="KW-0472">Membrane</keyword>
<dbReference type="Pfam" id="PF02470">
    <property type="entry name" value="MlaD"/>
    <property type="match status" value="1"/>
</dbReference>
<reference evidence="3" key="1">
    <citation type="submission" date="2022-10" db="EMBL/GenBank/DDBJ databases">
        <authorList>
            <person name="Yu W.X."/>
        </authorList>
    </citation>
    <scope>NUCLEOTIDE SEQUENCE</scope>
    <source>
        <strain evidence="3">AAT</strain>
    </source>
</reference>
<evidence type="ECO:0000313" key="3">
    <source>
        <dbReference type="EMBL" id="MCW3786456.1"/>
    </source>
</evidence>
<dbReference type="RefSeq" id="WP_301190020.1">
    <property type="nucleotide sequence ID" value="NZ_JAPDPJ010000014.1"/>
</dbReference>
<dbReference type="EMBL" id="JAPDPJ010000014">
    <property type="protein sequence ID" value="MCW3786456.1"/>
    <property type="molecule type" value="Genomic_DNA"/>
</dbReference>
<dbReference type="InterPro" id="IPR003399">
    <property type="entry name" value="Mce/MlaD"/>
</dbReference>
<dbReference type="Proteomes" id="UP001209229">
    <property type="component" value="Unassembled WGS sequence"/>
</dbReference>
<sequence>MQKTTSQKIRLGIMVLTSILLFTAGVYLIGNNQSFFTKTFEISSVFKNVKGLRVGNNVRYLGIDAGNVEAIDIINDTTIRITMKIDIRTKSFIKKNAVAKISSDGLVGDMIVNIEPGSGDSKTIENNDEIKAFDPIATDEMLSTLSETNENAALLTAGILQITRSINEGKGTFGMLINDKNLAKDIRIIIKNLKETTSKTTTLMKNLEDISQLMDNDKNLLGMLLNDTVTASKIRTLIYDLNTSGTEFKSMSETLNDLVEELAKGDASLINTIANDSLLKQDLKETLENINSGSQKFDENMEALRHHPLFKGYFKEKKKK</sequence>
<comment type="caution">
    <text evidence="3">The sequence shown here is derived from an EMBL/GenBank/DDBJ whole genome shotgun (WGS) entry which is preliminary data.</text>
</comment>
<gene>
    <name evidence="3" type="ORF">OM075_08250</name>
</gene>
<keyword evidence="1" id="KW-0812">Transmembrane</keyword>
<evidence type="ECO:0000259" key="2">
    <source>
        <dbReference type="Pfam" id="PF02470"/>
    </source>
</evidence>
<name>A0AAE3M3T1_9BACT</name>
<keyword evidence="4" id="KW-1185">Reference proteome</keyword>
<feature type="transmembrane region" description="Helical" evidence="1">
    <location>
        <begin position="12"/>
        <end position="30"/>
    </location>
</feature>